<sequence>MLHLRHALRRVPPAGRTAGHRAASTALWRWGLGEGLERTPQRVAEGEGVSAVACGLEHSAFVVDGQLYTFGANADHQLGRASENDAHCAVAKLVAPDGHQPQAQQVALGARHTAVISEGGVLWTCGYGGSFWFGAGALGLNLRGTVPELRMVMPFVQEGTEILQVTCGDMHSLVLDSEGRVYSTGQGFFGALGRGALASTGEELEFKEVVFFRKTTDSILNPGVEPQIVKLDAGREFSAAMSSHGELWVWGKNDYGQLGMGFEVMKSRDFCM</sequence>
<evidence type="ECO:0000256" key="1">
    <source>
        <dbReference type="ARBA" id="ARBA00022737"/>
    </source>
</evidence>
<dbReference type="PRINTS" id="PR00633">
    <property type="entry name" value="RCCNDNSATION"/>
</dbReference>
<name>A0ABP0SII2_9DINO</name>
<dbReference type="Pfam" id="PF13540">
    <property type="entry name" value="RCC1_2"/>
    <property type="match status" value="2"/>
</dbReference>
<feature type="repeat" description="RCC1" evidence="2">
    <location>
        <begin position="65"/>
        <end position="119"/>
    </location>
</feature>
<protein>
    <submittedName>
        <fullName evidence="3">Probable E3 ubiquitin-protein ligase HERC3 (HECT domain and RCC1-like domain-containing protein 3) (HECT-type E3 ubiquitin transferase HERC3)</fullName>
    </submittedName>
</protein>
<dbReference type="InterPro" id="IPR000408">
    <property type="entry name" value="Reg_chr_condens"/>
</dbReference>
<evidence type="ECO:0000256" key="2">
    <source>
        <dbReference type="PROSITE-ProRule" id="PRU00235"/>
    </source>
</evidence>
<dbReference type="PANTHER" id="PTHR22870:SF155">
    <property type="entry name" value="E3 UBIQUITIN-PROTEIN LIGASE HERC1-RELATED"/>
    <property type="match status" value="1"/>
</dbReference>
<dbReference type="InterPro" id="IPR009091">
    <property type="entry name" value="RCC1/BLIP-II"/>
</dbReference>
<keyword evidence="1" id="KW-0677">Repeat</keyword>
<dbReference type="Gene3D" id="2.130.10.30">
    <property type="entry name" value="Regulator of chromosome condensation 1/beta-lactamase-inhibitor protein II"/>
    <property type="match status" value="1"/>
</dbReference>
<accession>A0ABP0SII2</accession>
<feature type="non-terminal residue" evidence="3">
    <location>
        <position position="272"/>
    </location>
</feature>
<dbReference type="EMBL" id="CAXAMM010043842">
    <property type="protein sequence ID" value="CAK9111994.1"/>
    <property type="molecule type" value="Genomic_DNA"/>
</dbReference>
<dbReference type="PROSITE" id="PS00626">
    <property type="entry name" value="RCC1_2"/>
    <property type="match status" value="2"/>
</dbReference>
<dbReference type="Proteomes" id="UP001642464">
    <property type="component" value="Unassembled WGS sequence"/>
</dbReference>
<gene>
    <name evidence="3" type="ORF">SCF082_LOCUS51946</name>
</gene>
<feature type="repeat" description="RCC1" evidence="2">
    <location>
        <begin position="120"/>
        <end position="178"/>
    </location>
</feature>
<evidence type="ECO:0000313" key="3">
    <source>
        <dbReference type="EMBL" id="CAK9111994.1"/>
    </source>
</evidence>
<evidence type="ECO:0000313" key="4">
    <source>
        <dbReference type="Proteomes" id="UP001642464"/>
    </source>
</evidence>
<dbReference type="PROSITE" id="PS50012">
    <property type="entry name" value="RCC1_3"/>
    <property type="match status" value="2"/>
</dbReference>
<reference evidence="3 4" key="1">
    <citation type="submission" date="2024-02" db="EMBL/GenBank/DDBJ databases">
        <authorList>
            <person name="Chen Y."/>
            <person name="Shah S."/>
            <person name="Dougan E. K."/>
            <person name="Thang M."/>
            <person name="Chan C."/>
        </authorList>
    </citation>
    <scope>NUCLEOTIDE SEQUENCE [LARGE SCALE GENOMIC DNA]</scope>
</reference>
<dbReference type="SUPFAM" id="SSF50985">
    <property type="entry name" value="RCC1/BLIP-II"/>
    <property type="match status" value="1"/>
</dbReference>
<dbReference type="Pfam" id="PF00415">
    <property type="entry name" value="RCC1"/>
    <property type="match status" value="1"/>
</dbReference>
<feature type="non-terminal residue" evidence="3">
    <location>
        <position position="1"/>
    </location>
</feature>
<dbReference type="InterPro" id="IPR051210">
    <property type="entry name" value="Ub_ligase/GEF_domain"/>
</dbReference>
<proteinExistence type="predicted"/>
<organism evidence="3 4">
    <name type="scientific">Durusdinium trenchii</name>
    <dbReference type="NCBI Taxonomy" id="1381693"/>
    <lineage>
        <taxon>Eukaryota</taxon>
        <taxon>Sar</taxon>
        <taxon>Alveolata</taxon>
        <taxon>Dinophyceae</taxon>
        <taxon>Suessiales</taxon>
        <taxon>Symbiodiniaceae</taxon>
        <taxon>Durusdinium</taxon>
    </lineage>
</organism>
<keyword evidence="4" id="KW-1185">Reference proteome</keyword>
<dbReference type="PANTHER" id="PTHR22870">
    <property type="entry name" value="REGULATOR OF CHROMOSOME CONDENSATION"/>
    <property type="match status" value="1"/>
</dbReference>
<comment type="caution">
    <text evidence="3">The sequence shown here is derived from an EMBL/GenBank/DDBJ whole genome shotgun (WGS) entry which is preliminary data.</text>
</comment>